<evidence type="ECO:0000256" key="4">
    <source>
        <dbReference type="ARBA" id="ARBA00023033"/>
    </source>
</evidence>
<dbReference type="Proteomes" id="UP001631957">
    <property type="component" value="Unassembled WGS sequence"/>
</dbReference>
<feature type="domain" description="Luciferase-like" evidence="5">
    <location>
        <begin position="1"/>
        <end position="88"/>
    </location>
</feature>
<dbReference type="SUPFAM" id="SSF51679">
    <property type="entry name" value="Bacterial luciferase-like"/>
    <property type="match status" value="1"/>
</dbReference>
<evidence type="ECO:0000256" key="2">
    <source>
        <dbReference type="ARBA" id="ARBA00022643"/>
    </source>
</evidence>
<keyword evidence="4" id="KW-0503">Monooxygenase</keyword>
<evidence type="ECO:0000256" key="1">
    <source>
        <dbReference type="ARBA" id="ARBA00022630"/>
    </source>
</evidence>
<evidence type="ECO:0000313" key="7">
    <source>
        <dbReference type="Proteomes" id="UP001631957"/>
    </source>
</evidence>
<dbReference type="Gene3D" id="3.20.20.30">
    <property type="entry name" value="Luciferase-like domain"/>
    <property type="match status" value="1"/>
</dbReference>
<dbReference type="RefSeq" id="WP_409134991.1">
    <property type="nucleotide sequence ID" value="NZ_JBJVNI010000298.1"/>
</dbReference>
<dbReference type="InterPro" id="IPR051260">
    <property type="entry name" value="Diverse_substr_monoxygenases"/>
</dbReference>
<dbReference type="EMBL" id="JBJVNI010000298">
    <property type="protein sequence ID" value="MFM9616234.1"/>
    <property type="molecule type" value="Genomic_DNA"/>
</dbReference>
<dbReference type="InterPro" id="IPR011251">
    <property type="entry name" value="Luciferase-like_dom"/>
</dbReference>
<dbReference type="Pfam" id="PF00296">
    <property type="entry name" value="Bac_luciferase"/>
    <property type="match status" value="1"/>
</dbReference>
<dbReference type="PANTHER" id="PTHR30011:SF16">
    <property type="entry name" value="C2H2 FINGER DOMAIN TRANSCRIPTION FACTOR (EUROFUNG)-RELATED"/>
    <property type="match status" value="1"/>
</dbReference>
<keyword evidence="1" id="KW-0285">Flavoprotein</keyword>
<name>A0ABW9I9W9_9ACTN</name>
<dbReference type="PANTHER" id="PTHR30011">
    <property type="entry name" value="ALKANESULFONATE MONOOXYGENASE-RELATED"/>
    <property type="match status" value="1"/>
</dbReference>
<organism evidence="6 7">
    <name type="scientific">Streptomyces niveiscabiei</name>
    <dbReference type="NCBI Taxonomy" id="164115"/>
    <lineage>
        <taxon>Bacteria</taxon>
        <taxon>Bacillati</taxon>
        <taxon>Actinomycetota</taxon>
        <taxon>Actinomycetes</taxon>
        <taxon>Kitasatosporales</taxon>
        <taxon>Streptomycetaceae</taxon>
        <taxon>Streptomyces</taxon>
    </lineage>
</organism>
<evidence type="ECO:0000256" key="3">
    <source>
        <dbReference type="ARBA" id="ARBA00023002"/>
    </source>
</evidence>
<evidence type="ECO:0000313" key="6">
    <source>
        <dbReference type="EMBL" id="MFM9616234.1"/>
    </source>
</evidence>
<keyword evidence="7" id="KW-1185">Reference proteome</keyword>
<evidence type="ECO:0000259" key="5">
    <source>
        <dbReference type="Pfam" id="PF00296"/>
    </source>
</evidence>
<keyword evidence="2" id="KW-0288">FMN</keyword>
<sequence length="88" mass="9428">EPTITLAAIAGATSQLGLIATISTSYNEPYNIARRFQSLDLLSGGRTGVNLVTTANGAASANFGQEVMEHGRRYARGQEFAEVLLKLW</sequence>
<gene>
    <name evidence="6" type="ORF">ACKI18_47800</name>
</gene>
<comment type="caution">
    <text evidence="6">The sequence shown here is derived from an EMBL/GenBank/DDBJ whole genome shotgun (WGS) entry which is preliminary data.</text>
</comment>
<dbReference type="InterPro" id="IPR036661">
    <property type="entry name" value="Luciferase-like_sf"/>
</dbReference>
<feature type="non-terminal residue" evidence="6">
    <location>
        <position position="88"/>
    </location>
</feature>
<protein>
    <submittedName>
        <fullName evidence="6">LLM class flavin-dependent oxidoreductase</fullName>
    </submittedName>
</protein>
<reference evidence="6 7" key="1">
    <citation type="submission" date="2024-12" db="EMBL/GenBank/DDBJ databases">
        <title>Forecasting of Potato common scab and diversities of Pathogenic streptomyces spp. in china.</title>
        <authorList>
            <person name="Handique U."/>
            <person name="Wu J."/>
        </authorList>
    </citation>
    <scope>NUCLEOTIDE SEQUENCE [LARGE SCALE GENOMIC DNA]</scope>
    <source>
        <strain evidence="6 7">ZRIMU1530</strain>
    </source>
</reference>
<keyword evidence="3" id="KW-0560">Oxidoreductase</keyword>
<accession>A0ABW9I9W9</accession>
<proteinExistence type="predicted"/>
<feature type="non-terminal residue" evidence="6">
    <location>
        <position position="1"/>
    </location>
</feature>